<evidence type="ECO:0000256" key="2">
    <source>
        <dbReference type="ARBA" id="ARBA00007430"/>
    </source>
</evidence>
<evidence type="ECO:0000313" key="9">
    <source>
        <dbReference type="Proteomes" id="UP000607281"/>
    </source>
</evidence>
<keyword evidence="9" id="KW-1185">Reference proteome</keyword>
<evidence type="ECO:0000313" key="8">
    <source>
        <dbReference type="EMBL" id="MBD2345350.1"/>
    </source>
</evidence>
<dbReference type="CDD" id="cd13127">
    <property type="entry name" value="MATE_tuaB_like"/>
    <property type="match status" value="1"/>
</dbReference>
<dbReference type="EMBL" id="JACJRF010000023">
    <property type="protein sequence ID" value="MBD2345350.1"/>
    <property type="molecule type" value="Genomic_DNA"/>
</dbReference>
<dbReference type="PANTHER" id="PTHR30250">
    <property type="entry name" value="PST FAMILY PREDICTED COLANIC ACID TRANSPORTER"/>
    <property type="match status" value="1"/>
</dbReference>
<evidence type="ECO:0000256" key="5">
    <source>
        <dbReference type="ARBA" id="ARBA00022989"/>
    </source>
</evidence>
<comment type="similarity">
    <text evidence="2">Belongs to the polysaccharide synthase family.</text>
</comment>
<dbReference type="PANTHER" id="PTHR30250:SF10">
    <property type="entry name" value="LIPOPOLYSACCHARIDE BIOSYNTHESIS PROTEIN WZXC"/>
    <property type="match status" value="1"/>
</dbReference>
<keyword evidence="4 7" id="KW-0812">Transmembrane</keyword>
<feature type="transmembrane region" description="Helical" evidence="7">
    <location>
        <begin position="297"/>
        <end position="318"/>
    </location>
</feature>
<keyword evidence="6 7" id="KW-0472">Membrane</keyword>
<gene>
    <name evidence="8" type="ORF">H6G18_14495</name>
</gene>
<protein>
    <submittedName>
        <fullName evidence="8">Lipopolysaccharide biosynthesis protein</fullName>
    </submittedName>
</protein>
<keyword evidence="5 7" id="KW-1133">Transmembrane helix</keyword>
<feature type="transmembrane region" description="Helical" evidence="7">
    <location>
        <begin position="362"/>
        <end position="381"/>
    </location>
</feature>
<comment type="caution">
    <text evidence="8">The sequence shown here is derived from an EMBL/GenBank/DDBJ whole genome shotgun (WGS) entry which is preliminary data.</text>
</comment>
<name>A0ABR8CS98_9NOST</name>
<keyword evidence="3" id="KW-1003">Cell membrane</keyword>
<feature type="transmembrane region" description="Helical" evidence="7">
    <location>
        <begin position="91"/>
        <end position="115"/>
    </location>
</feature>
<feature type="transmembrane region" description="Helical" evidence="7">
    <location>
        <begin position="252"/>
        <end position="276"/>
    </location>
</feature>
<evidence type="ECO:0000256" key="4">
    <source>
        <dbReference type="ARBA" id="ARBA00022692"/>
    </source>
</evidence>
<evidence type="ECO:0000256" key="6">
    <source>
        <dbReference type="ARBA" id="ARBA00023136"/>
    </source>
</evidence>
<feature type="transmembrane region" description="Helical" evidence="7">
    <location>
        <begin position="48"/>
        <end position="70"/>
    </location>
</feature>
<feature type="transmembrane region" description="Helical" evidence="7">
    <location>
        <begin position="121"/>
        <end position="144"/>
    </location>
</feature>
<dbReference type="Proteomes" id="UP000607281">
    <property type="component" value="Unassembled WGS sequence"/>
</dbReference>
<sequence>MLIGKVKQKLSSQFVRNIGWLWIAELVNRIFRLGTTVTLARMFSPQDYGLMAIVYTVYEFAIVFTLRGGIGAKIVQAEEKDVKTICDTSYWLNWILCISVFVVQCLAAFPVAYFYGNQQLVLPICTLALVYLMYPFFLVQSAMIERENRLKIRALGSAIQSFVNNLITVVLALLGMGLWSIVWAMVLSTPILIIINQINYSWQPPKSFKLEQWQQVSSFGTNMLGVELLNKLRFNMDYLIVGKFLSIEQLGIYYFAFNAGVGITSNIVYAFMSALYPHICAVKDDYQQLKKRYFSSLKSLSIFVVIIVSLQTFLAPFYVPIIFGEKWVKATPVLMIICVSVIPLSFRWASSTLFKAIDKTHLMLYFDVIYTAIFGIALIAAVKWGVLWVAITVLVTHSLMSLAFNIWAVKCVFSKDKFFAFSKS</sequence>
<evidence type="ECO:0000256" key="3">
    <source>
        <dbReference type="ARBA" id="ARBA00022475"/>
    </source>
</evidence>
<reference evidence="8 9" key="1">
    <citation type="journal article" date="2020" name="ISME J.">
        <title>Comparative genomics reveals insights into cyanobacterial evolution and habitat adaptation.</title>
        <authorList>
            <person name="Chen M.Y."/>
            <person name="Teng W.K."/>
            <person name="Zhao L."/>
            <person name="Hu C.X."/>
            <person name="Zhou Y.K."/>
            <person name="Han B.P."/>
            <person name="Song L.R."/>
            <person name="Shu W.S."/>
        </authorList>
    </citation>
    <scope>NUCLEOTIDE SEQUENCE [LARGE SCALE GENOMIC DNA]</scope>
    <source>
        <strain evidence="8 9">FACHB-260</strain>
    </source>
</reference>
<organism evidence="8 9">
    <name type="scientific">Anabaena subtropica FACHB-260</name>
    <dbReference type="NCBI Taxonomy" id="2692884"/>
    <lineage>
        <taxon>Bacteria</taxon>
        <taxon>Bacillati</taxon>
        <taxon>Cyanobacteriota</taxon>
        <taxon>Cyanophyceae</taxon>
        <taxon>Nostocales</taxon>
        <taxon>Nostocaceae</taxon>
        <taxon>Anabaena</taxon>
    </lineage>
</organism>
<accession>A0ABR8CS98</accession>
<proteinExistence type="inferred from homology"/>
<dbReference type="InterPro" id="IPR050833">
    <property type="entry name" value="Poly_Biosynth_Transport"/>
</dbReference>
<comment type="subcellular location">
    <subcellularLocation>
        <location evidence="1">Cell membrane</location>
        <topology evidence="1">Multi-pass membrane protein</topology>
    </subcellularLocation>
</comment>
<feature type="transmembrane region" description="Helical" evidence="7">
    <location>
        <begin position="387"/>
        <end position="409"/>
    </location>
</feature>
<feature type="transmembrane region" description="Helical" evidence="7">
    <location>
        <begin position="165"/>
        <end position="195"/>
    </location>
</feature>
<feature type="transmembrane region" description="Helical" evidence="7">
    <location>
        <begin position="330"/>
        <end position="350"/>
    </location>
</feature>
<evidence type="ECO:0000256" key="1">
    <source>
        <dbReference type="ARBA" id="ARBA00004651"/>
    </source>
</evidence>
<evidence type="ECO:0000256" key="7">
    <source>
        <dbReference type="SAM" id="Phobius"/>
    </source>
</evidence>
<dbReference type="RefSeq" id="WP_190407792.1">
    <property type="nucleotide sequence ID" value="NZ_JACJRF010000023.1"/>
</dbReference>
<dbReference type="Pfam" id="PF13440">
    <property type="entry name" value="Polysacc_synt_3"/>
    <property type="match status" value="1"/>
</dbReference>